<proteinExistence type="predicted"/>
<name>A0ABZ1CT70_9TREE</name>
<evidence type="ECO:0000313" key="5">
    <source>
        <dbReference type="EMBL" id="WRT64400.1"/>
    </source>
</evidence>
<dbReference type="SUPFAM" id="SSF49764">
    <property type="entry name" value="HSP20-like chaperones"/>
    <property type="match status" value="1"/>
</dbReference>
<feature type="domain" description="CS" evidence="4">
    <location>
        <begin position="33"/>
        <end position="126"/>
    </location>
</feature>
<evidence type="ECO:0000256" key="1">
    <source>
        <dbReference type="ARBA" id="ARBA00004496"/>
    </source>
</evidence>
<feature type="region of interest" description="Disordered" evidence="3">
    <location>
        <begin position="258"/>
        <end position="359"/>
    </location>
</feature>
<feature type="compositionally biased region" description="Basic and acidic residues" evidence="3">
    <location>
        <begin position="263"/>
        <end position="302"/>
    </location>
</feature>
<evidence type="ECO:0000313" key="6">
    <source>
        <dbReference type="Proteomes" id="UP001329825"/>
    </source>
</evidence>
<dbReference type="PANTHER" id="PTHR12356">
    <property type="entry name" value="NUCLEAR MOVEMENT PROTEIN NUDC"/>
    <property type="match status" value="1"/>
</dbReference>
<feature type="region of interest" description="Disordered" evidence="3">
    <location>
        <begin position="1"/>
        <end position="34"/>
    </location>
</feature>
<feature type="compositionally biased region" description="Polar residues" evidence="3">
    <location>
        <begin position="303"/>
        <end position="347"/>
    </location>
</feature>
<dbReference type="InterPro" id="IPR008978">
    <property type="entry name" value="HSP20-like_chaperone"/>
</dbReference>
<evidence type="ECO:0000259" key="4">
    <source>
        <dbReference type="PROSITE" id="PS51203"/>
    </source>
</evidence>
<comment type="subcellular location">
    <subcellularLocation>
        <location evidence="1">Cytoplasm</location>
    </subcellularLocation>
</comment>
<feature type="compositionally biased region" description="Basic and acidic residues" evidence="3">
    <location>
        <begin position="9"/>
        <end position="32"/>
    </location>
</feature>
<dbReference type="PROSITE" id="PS51203">
    <property type="entry name" value="CS"/>
    <property type="match status" value="1"/>
</dbReference>
<organism evidence="5 6">
    <name type="scientific">Kwoniella shivajii</name>
    <dbReference type="NCBI Taxonomy" id="564305"/>
    <lineage>
        <taxon>Eukaryota</taxon>
        <taxon>Fungi</taxon>
        <taxon>Dikarya</taxon>
        <taxon>Basidiomycota</taxon>
        <taxon>Agaricomycotina</taxon>
        <taxon>Tremellomycetes</taxon>
        <taxon>Tremellales</taxon>
        <taxon>Cryptococcaceae</taxon>
        <taxon>Kwoniella</taxon>
    </lineage>
</organism>
<reference evidence="5 6" key="1">
    <citation type="submission" date="2024-01" db="EMBL/GenBank/DDBJ databases">
        <title>Comparative genomics of Cryptococcus and Kwoniella reveals pathogenesis evolution and contrasting modes of karyotype evolution via chromosome fusion or intercentromeric recombination.</title>
        <authorList>
            <person name="Coelho M.A."/>
            <person name="David-Palma M."/>
            <person name="Shea T."/>
            <person name="Bowers K."/>
            <person name="McGinley-Smith S."/>
            <person name="Mohammad A.W."/>
            <person name="Gnirke A."/>
            <person name="Yurkov A.M."/>
            <person name="Nowrousian M."/>
            <person name="Sun S."/>
            <person name="Cuomo C.A."/>
            <person name="Heitman J."/>
        </authorList>
    </citation>
    <scope>NUCLEOTIDE SEQUENCE [LARGE SCALE GENOMIC DNA]</scope>
    <source>
        <strain evidence="5">CBS 11374</strain>
    </source>
</reference>
<evidence type="ECO:0000256" key="3">
    <source>
        <dbReference type="SAM" id="MobiDB-lite"/>
    </source>
</evidence>
<accession>A0ABZ1CT70</accession>
<dbReference type="GeneID" id="87953463"/>
<gene>
    <name evidence="5" type="ORF">IL334_001332</name>
</gene>
<dbReference type="Pfam" id="PF04969">
    <property type="entry name" value="CS"/>
    <property type="match status" value="1"/>
</dbReference>
<dbReference type="Proteomes" id="UP001329825">
    <property type="component" value="Chromosome 1"/>
</dbReference>
<dbReference type="EMBL" id="CP141881">
    <property type="protein sequence ID" value="WRT64400.1"/>
    <property type="molecule type" value="Genomic_DNA"/>
</dbReference>
<protein>
    <recommendedName>
        <fullName evidence="4">CS domain-containing protein</fullName>
    </recommendedName>
</protein>
<sequence>MSELTTTKPYDDMNKEEQDAHDANEREREKAEQAALPYQWTQDLNTVTVTVPLPKGTRGKDLNVVMGKKKLKVQLKSSSEPILEGELFNDIISDDSSWTIDDSTLNVELEKLSAHIASHQWWPHVLTHHPKIDTTKIVPENSKLEDLDGETRGMVEKMMFDNRQKAMGKPTSDELKKQEMLEKFKKAHPEMDFSNLSNAHISVLNDQVSSLHLFVSIYYLILKNNSGMTIYLEKAILEPTVIVAVVFIFLFFSGDIGSKSSSKPRETRDSPERRSRPENPTHESKRSDGSPNKKDGDDESKKGNPQSKDPSSQSETALTSQTPITPFTSTTNDPSSATTNEPTATSADSDDRKTGYTTDASFQLSDKVNLTLNNHDGRPVKITYKGGS</sequence>
<dbReference type="PANTHER" id="PTHR12356:SF3">
    <property type="entry name" value="NUCLEAR MIGRATION PROTEIN NUDC"/>
    <property type="match status" value="1"/>
</dbReference>
<dbReference type="InterPro" id="IPR037898">
    <property type="entry name" value="NudC_fam"/>
</dbReference>
<dbReference type="RefSeq" id="XP_062789140.1">
    <property type="nucleotide sequence ID" value="XM_062933089.1"/>
</dbReference>
<evidence type="ECO:0000256" key="2">
    <source>
        <dbReference type="ARBA" id="ARBA00022490"/>
    </source>
</evidence>
<dbReference type="CDD" id="cd06467">
    <property type="entry name" value="p23_NUDC_like"/>
    <property type="match status" value="1"/>
</dbReference>
<keyword evidence="2" id="KW-0963">Cytoplasm</keyword>
<dbReference type="Gene3D" id="2.60.40.790">
    <property type="match status" value="1"/>
</dbReference>
<dbReference type="InterPro" id="IPR007052">
    <property type="entry name" value="CS_dom"/>
</dbReference>
<keyword evidence="6" id="KW-1185">Reference proteome</keyword>